<evidence type="ECO:0000313" key="1">
    <source>
        <dbReference type="EMBL" id="NAS18633.1"/>
    </source>
</evidence>
<reference evidence="1 2" key="1">
    <citation type="submission" date="2020-01" db="EMBL/GenBank/DDBJ databases">
        <title>Genome sequence of a 1,3-propanediol producer, Clostridium butyricum S3.</title>
        <authorList>
            <person name="Zhou J."/>
        </authorList>
    </citation>
    <scope>NUCLEOTIDE SEQUENCE [LARGE SCALE GENOMIC DNA]</scope>
    <source>
        <strain evidence="1 2">S3</strain>
    </source>
</reference>
<proteinExistence type="predicted"/>
<accession>A0A6L9EPT8</accession>
<dbReference type="EMBL" id="WOFV02000038">
    <property type="protein sequence ID" value="NAS18633.1"/>
    <property type="molecule type" value="Genomic_DNA"/>
</dbReference>
<sequence length="111" mass="13225">MKRIEIAIQINSIHLKNIDLTGVTFLDELKKIDEESREFNEALIEYLYERTEENKVHLLEELSDKFQTHLSMLNIIGIDLEELIKYWNTDHLKKLENRPRLKEEICNASRG</sequence>
<protein>
    <submittedName>
        <fullName evidence="1">Uncharacterized protein</fullName>
    </submittedName>
</protein>
<evidence type="ECO:0000313" key="2">
    <source>
        <dbReference type="Proteomes" id="UP000474042"/>
    </source>
</evidence>
<dbReference type="AlphaFoldDB" id="A0A6L9EPT8"/>
<comment type="caution">
    <text evidence="1">The sequence shown here is derived from an EMBL/GenBank/DDBJ whole genome shotgun (WGS) entry which is preliminary data.</text>
</comment>
<organism evidence="1 2">
    <name type="scientific">Clostridium butyricum</name>
    <dbReference type="NCBI Taxonomy" id="1492"/>
    <lineage>
        <taxon>Bacteria</taxon>
        <taxon>Bacillati</taxon>
        <taxon>Bacillota</taxon>
        <taxon>Clostridia</taxon>
        <taxon>Eubacteriales</taxon>
        <taxon>Clostridiaceae</taxon>
        <taxon>Clostridium</taxon>
    </lineage>
</organism>
<gene>
    <name evidence="1" type="ORF">GND98_012330</name>
</gene>
<name>A0A6L9EPT8_CLOBU</name>
<dbReference type="SUPFAM" id="SSF101386">
    <property type="entry name" value="all-alpha NTP pyrophosphatases"/>
    <property type="match status" value="1"/>
</dbReference>
<dbReference type="Proteomes" id="UP000474042">
    <property type="component" value="Unassembled WGS sequence"/>
</dbReference>
<dbReference type="Gene3D" id="1.10.287.1080">
    <property type="entry name" value="MazG-like"/>
    <property type="match status" value="1"/>
</dbReference>